<accession>A0A7I8J2G3</accession>
<dbReference type="EMBL" id="CACRZD030000008">
    <property type="protein sequence ID" value="CAA6664327.1"/>
    <property type="molecule type" value="Genomic_DNA"/>
</dbReference>
<name>A0A7I8J2G3_SPIIN</name>
<proteinExistence type="predicted"/>
<organism evidence="1">
    <name type="scientific">Spirodela intermedia</name>
    <name type="common">Intermediate duckweed</name>
    <dbReference type="NCBI Taxonomy" id="51605"/>
    <lineage>
        <taxon>Eukaryota</taxon>
        <taxon>Viridiplantae</taxon>
        <taxon>Streptophyta</taxon>
        <taxon>Embryophyta</taxon>
        <taxon>Tracheophyta</taxon>
        <taxon>Spermatophyta</taxon>
        <taxon>Magnoliopsida</taxon>
        <taxon>Liliopsida</taxon>
        <taxon>Araceae</taxon>
        <taxon>Lemnoideae</taxon>
        <taxon>Spirodela</taxon>
    </lineage>
</organism>
<evidence type="ECO:0000313" key="2">
    <source>
        <dbReference type="Proteomes" id="UP001189122"/>
    </source>
</evidence>
<protein>
    <submittedName>
        <fullName evidence="1">Uncharacterized protein</fullName>
    </submittedName>
</protein>
<sequence>MNNEYFYIFECEINEIKG</sequence>
<gene>
    <name evidence="1" type="ORF">SI7747_08010716</name>
</gene>
<evidence type="ECO:0000313" key="1">
    <source>
        <dbReference type="EMBL" id="CAA2624910.1"/>
    </source>
</evidence>
<dbReference type="Proteomes" id="UP001189122">
    <property type="component" value="Unassembled WGS sequence"/>
</dbReference>
<keyword evidence="2" id="KW-1185">Reference proteome</keyword>
<reference evidence="1 2" key="1">
    <citation type="submission" date="2019-12" db="EMBL/GenBank/DDBJ databases">
        <authorList>
            <person name="Scholz U."/>
            <person name="Mascher M."/>
            <person name="Fiebig A."/>
        </authorList>
    </citation>
    <scope>NUCLEOTIDE SEQUENCE</scope>
</reference>
<dbReference type="EMBL" id="LR743595">
    <property type="protein sequence ID" value="CAA2624910.1"/>
    <property type="molecule type" value="Genomic_DNA"/>
</dbReference>
<dbReference type="AlphaFoldDB" id="A0A7I8J2G3"/>